<proteinExistence type="inferred from homology"/>
<comment type="subcellular location">
    <subcellularLocation>
        <location evidence="1">Cell outer membrane</location>
        <topology evidence="1">Multi-pass membrane protein</topology>
    </subcellularLocation>
</comment>
<dbReference type="InterPro" id="IPR037066">
    <property type="entry name" value="Plug_dom_sf"/>
</dbReference>
<evidence type="ECO:0000256" key="1">
    <source>
        <dbReference type="PROSITE-ProRule" id="PRU01360"/>
    </source>
</evidence>
<keyword evidence="1" id="KW-0472">Membrane</keyword>
<keyword evidence="3" id="KW-0675">Receptor</keyword>
<dbReference type="SUPFAM" id="SSF56935">
    <property type="entry name" value="Porins"/>
    <property type="match status" value="1"/>
</dbReference>
<keyword evidence="1" id="KW-0998">Cell outer membrane</keyword>
<gene>
    <name evidence="3" type="ORF">HQ865_03845</name>
</gene>
<comment type="similarity">
    <text evidence="1">Belongs to the TonB-dependent receptor family.</text>
</comment>
<keyword evidence="4" id="KW-1185">Reference proteome</keyword>
<dbReference type="Gene3D" id="2.60.40.1930">
    <property type="match status" value="1"/>
</dbReference>
<keyword evidence="1" id="KW-1134">Transmembrane beta strand</keyword>
<sequence>MKKRTILPLLLATAAFFLLRFTYADGELDKLLTGLEKYTAEYPQEKIHIQFDKPYYSVGEDIWFKAYVVNAEKNILSPQSKILYIDLLDERDSVVQTKVFPLANGMTDANIPLTDSLYNSGNYHLYAYTKWMTNFGTDYYFKKTIPLVNARHGAISGSLTYKAISSAAGKQLNADITFANEKGQPHIAGDITYVLQANGKNIANGKATTDVSGKINIASLLKPEFKNSPVTITTNLITRDKHIITQSFVIKPLAAGADVQFFPEGGTLVNNIRTKVAFKAVKPDGISEAISGYIIDNANERVAEFRSQHAGMGLFALQPLPGKSYTAVVTHEDGTESRYQLPAATENGYVLNVNQTGKDSLSVRVSASPGLINGREAVLVAQINGVVQFAARTKLDGPSNLSIISTKKFPTGIAQFTLFSPDYAPVAERLIFVEHNNRLDAEISTDKPAYAQRGKVKMDMKVTDVYGDPVMGSFSVAVTDESKVKMAEDDELSILSNLLLTSDIKGYIEQPNYYFNAANPDRLKHLDQLLLTQGWRRFNWADLQAGKYPQMKYRPEQGLTVTGTIKTFGNKPVSKGKVVLFASTNNGPLIIDTVADEQGRFVFEGLDFADSAKLVVRAANAKDRGTVKISIDKKPRINFKPGFIVANDVKGFNLNEYLRSTEAQFTELTKLGLMKNVIALKEVQIKAKRDYIAEKTVPHSANLDPGHADIVLKADKFKTVPHFIDAFYNVPGVRVVGKLLFPVGLRSITGQGPMLVIMDGAYLPRNPKLLAEILESIPPGDILAVELLTHGSASMYGNDGASGVVIITTKRGDEQQEYVPELNVGHYTPKGYSSTKSFYAPVYDTPADNRAADLRSTIHWAPNVVTNDKGEASISYFNADGVGIYKVTLEGMDLKGNLARRTYTYAVK</sequence>
<dbReference type="InterPro" id="IPR039426">
    <property type="entry name" value="TonB-dep_rcpt-like"/>
</dbReference>
<keyword evidence="2" id="KW-0732">Signal</keyword>
<dbReference type="PROSITE" id="PS52016">
    <property type="entry name" value="TONB_DEPENDENT_REC_3"/>
    <property type="match status" value="1"/>
</dbReference>
<dbReference type="AlphaFoldDB" id="A0A7D4PSC7"/>
<evidence type="ECO:0000313" key="3">
    <source>
        <dbReference type="EMBL" id="QKJ28923.1"/>
    </source>
</evidence>
<dbReference type="KEGG" id="mmab:HQ865_03845"/>
<feature type="chain" id="PRO_5028830511" evidence="2">
    <location>
        <begin position="25"/>
        <end position="908"/>
    </location>
</feature>
<reference evidence="3 4" key="1">
    <citation type="submission" date="2020-05" db="EMBL/GenBank/DDBJ databases">
        <title>Mucilaginibacter mali sp. nov.</title>
        <authorList>
            <person name="Kim H.S."/>
            <person name="Lee K.C."/>
            <person name="Suh M.K."/>
            <person name="Kim J.-S."/>
            <person name="Han K.-I."/>
            <person name="Eom M.K."/>
            <person name="Shin Y.K."/>
            <person name="Lee J.-S."/>
        </authorList>
    </citation>
    <scope>NUCLEOTIDE SEQUENCE [LARGE SCALE GENOMIC DNA]</scope>
    <source>
        <strain evidence="3 4">G2-14</strain>
    </source>
</reference>
<dbReference type="EMBL" id="CP054139">
    <property type="protein sequence ID" value="QKJ28923.1"/>
    <property type="molecule type" value="Genomic_DNA"/>
</dbReference>
<evidence type="ECO:0000256" key="2">
    <source>
        <dbReference type="SAM" id="SignalP"/>
    </source>
</evidence>
<name>A0A7D4PSC7_9SPHI</name>
<dbReference type="Proteomes" id="UP000505355">
    <property type="component" value="Chromosome"/>
</dbReference>
<evidence type="ECO:0000313" key="4">
    <source>
        <dbReference type="Proteomes" id="UP000505355"/>
    </source>
</evidence>
<feature type="signal peptide" evidence="2">
    <location>
        <begin position="1"/>
        <end position="24"/>
    </location>
</feature>
<dbReference type="RefSeq" id="WP_173413621.1">
    <property type="nucleotide sequence ID" value="NZ_CP054139.1"/>
</dbReference>
<dbReference type="Gene3D" id="2.170.130.10">
    <property type="entry name" value="TonB-dependent receptor, plug domain"/>
    <property type="match status" value="1"/>
</dbReference>
<protein>
    <submittedName>
        <fullName evidence="3">TonB-dependent receptor</fullName>
    </submittedName>
</protein>
<keyword evidence="1" id="KW-0813">Transport</keyword>
<organism evidence="3 4">
    <name type="scientific">Mucilaginibacter mali</name>
    <dbReference type="NCBI Taxonomy" id="2740462"/>
    <lineage>
        <taxon>Bacteria</taxon>
        <taxon>Pseudomonadati</taxon>
        <taxon>Bacteroidota</taxon>
        <taxon>Sphingobacteriia</taxon>
        <taxon>Sphingobacteriales</taxon>
        <taxon>Sphingobacteriaceae</taxon>
        <taxon>Mucilaginibacter</taxon>
    </lineage>
</organism>
<dbReference type="GO" id="GO:0009279">
    <property type="term" value="C:cell outer membrane"/>
    <property type="evidence" value="ECO:0007669"/>
    <property type="project" value="UniProtKB-SubCell"/>
</dbReference>
<accession>A0A7D4PSC7</accession>
<keyword evidence="1" id="KW-0812">Transmembrane</keyword>